<comment type="caution">
    <text evidence="9">The sequence shown here is derived from an EMBL/GenBank/DDBJ whole genome shotgun (WGS) entry which is preliminary data.</text>
</comment>
<feature type="domain" description="MYND-type" evidence="8">
    <location>
        <begin position="56"/>
        <end position="95"/>
    </location>
</feature>
<reference evidence="9" key="1">
    <citation type="submission" date="2019-08" db="EMBL/GenBank/DDBJ databases">
        <title>The genome of the North American firefly Photinus pyralis.</title>
        <authorList>
            <consortium name="Photinus pyralis genome working group"/>
            <person name="Fallon T.R."/>
            <person name="Sander Lower S.E."/>
            <person name="Weng J.-K."/>
        </authorList>
    </citation>
    <scope>NUCLEOTIDE SEQUENCE</scope>
    <source>
        <strain evidence="9">TRF0915ILg1</strain>
        <tissue evidence="9">Whole body</tissue>
    </source>
</reference>
<keyword evidence="10" id="KW-1185">Reference proteome</keyword>
<dbReference type="PROSITE" id="PS50865">
    <property type="entry name" value="ZF_MYND_2"/>
    <property type="match status" value="1"/>
</dbReference>
<evidence type="ECO:0000256" key="5">
    <source>
        <dbReference type="ARBA" id="ARBA00022771"/>
    </source>
</evidence>
<evidence type="ECO:0000256" key="7">
    <source>
        <dbReference type="PROSITE-ProRule" id="PRU00134"/>
    </source>
</evidence>
<proteinExistence type="predicted"/>
<protein>
    <recommendedName>
        <fullName evidence="8">MYND-type domain-containing protein</fullName>
    </recommendedName>
</protein>
<feature type="non-terminal residue" evidence="9">
    <location>
        <position position="1"/>
    </location>
</feature>
<dbReference type="InterPro" id="IPR052097">
    <property type="entry name" value="SET-MYND_domain_protein"/>
</dbReference>
<dbReference type="InterPro" id="IPR002893">
    <property type="entry name" value="Znf_MYND"/>
</dbReference>
<dbReference type="SUPFAM" id="SSF144232">
    <property type="entry name" value="HIT/MYND zinc finger-like"/>
    <property type="match status" value="1"/>
</dbReference>
<name>A0A8K0CMP2_IGNLU</name>
<evidence type="ECO:0000256" key="2">
    <source>
        <dbReference type="ARBA" id="ARBA00022679"/>
    </source>
</evidence>
<dbReference type="GO" id="GO:0005737">
    <property type="term" value="C:cytoplasm"/>
    <property type="evidence" value="ECO:0007669"/>
    <property type="project" value="TreeGrafter"/>
</dbReference>
<dbReference type="AlphaFoldDB" id="A0A8K0CMP2"/>
<dbReference type="PANTHER" id="PTHR46165:SF2">
    <property type="entry name" value="SET AND MYND DOMAIN-CONTAINING PROTEIN 4"/>
    <property type="match status" value="1"/>
</dbReference>
<feature type="non-terminal residue" evidence="9">
    <location>
        <position position="167"/>
    </location>
</feature>
<dbReference type="GO" id="GO:0042826">
    <property type="term" value="F:histone deacetylase binding"/>
    <property type="evidence" value="ECO:0007669"/>
    <property type="project" value="TreeGrafter"/>
</dbReference>
<keyword evidence="5 7" id="KW-0863">Zinc-finger</keyword>
<evidence type="ECO:0000259" key="8">
    <source>
        <dbReference type="PROSITE" id="PS50865"/>
    </source>
</evidence>
<keyword evidence="2" id="KW-0808">Transferase</keyword>
<dbReference type="Proteomes" id="UP000801492">
    <property type="component" value="Unassembled WGS sequence"/>
</dbReference>
<evidence type="ECO:0000256" key="3">
    <source>
        <dbReference type="ARBA" id="ARBA00022691"/>
    </source>
</evidence>
<keyword evidence="6" id="KW-0862">Zinc</keyword>
<keyword evidence="1" id="KW-0489">Methyltransferase</keyword>
<accession>A0A8K0CMP2</accession>
<evidence type="ECO:0000256" key="4">
    <source>
        <dbReference type="ARBA" id="ARBA00022723"/>
    </source>
</evidence>
<organism evidence="9 10">
    <name type="scientific">Ignelater luminosus</name>
    <name type="common">Cucubano</name>
    <name type="synonym">Pyrophorus luminosus</name>
    <dbReference type="NCBI Taxonomy" id="2038154"/>
    <lineage>
        <taxon>Eukaryota</taxon>
        <taxon>Metazoa</taxon>
        <taxon>Ecdysozoa</taxon>
        <taxon>Arthropoda</taxon>
        <taxon>Hexapoda</taxon>
        <taxon>Insecta</taxon>
        <taxon>Pterygota</taxon>
        <taxon>Neoptera</taxon>
        <taxon>Endopterygota</taxon>
        <taxon>Coleoptera</taxon>
        <taxon>Polyphaga</taxon>
        <taxon>Elateriformia</taxon>
        <taxon>Elateroidea</taxon>
        <taxon>Elateridae</taxon>
        <taxon>Agrypninae</taxon>
        <taxon>Pyrophorini</taxon>
        <taxon>Ignelater</taxon>
    </lineage>
</organism>
<dbReference type="GO" id="GO:0008270">
    <property type="term" value="F:zinc ion binding"/>
    <property type="evidence" value="ECO:0007669"/>
    <property type="project" value="UniProtKB-KW"/>
</dbReference>
<evidence type="ECO:0000313" key="10">
    <source>
        <dbReference type="Proteomes" id="UP000801492"/>
    </source>
</evidence>
<sequence>YNRKKGHHVVAKKDIKRGDILFVEKAFAFAPVKTFSNVHPAHAFLRPIIYHVQKNCQYCLALLSNCIPCMTCVKHLYCNEQCRDLAWIEFHQWECLAVRANINHANKHGYLAARIIFKALLSGFSMSNVNFEEVKEYGNKDDNYTFVYNLSKNIHKMEEHWLTIYAA</sequence>
<keyword evidence="3" id="KW-0949">S-adenosyl-L-methionine</keyword>
<dbReference type="EMBL" id="VTPC01087261">
    <property type="protein sequence ID" value="KAF2886570.1"/>
    <property type="molecule type" value="Genomic_DNA"/>
</dbReference>
<dbReference type="GO" id="GO:0032259">
    <property type="term" value="P:methylation"/>
    <property type="evidence" value="ECO:0007669"/>
    <property type="project" value="UniProtKB-KW"/>
</dbReference>
<dbReference type="GO" id="GO:0005634">
    <property type="term" value="C:nucleus"/>
    <property type="evidence" value="ECO:0007669"/>
    <property type="project" value="TreeGrafter"/>
</dbReference>
<keyword evidence="4" id="KW-0479">Metal-binding</keyword>
<dbReference type="OrthoDB" id="6746431at2759"/>
<dbReference type="PANTHER" id="PTHR46165">
    <property type="entry name" value="SET AND MYND DOMAIN-CONTAINING PROTEIN 4"/>
    <property type="match status" value="1"/>
</dbReference>
<evidence type="ECO:0000313" key="9">
    <source>
        <dbReference type="EMBL" id="KAF2886570.1"/>
    </source>
</evidence>
<dbReference type="Pfam" id="PF01753">
    <property type="entry name" value="zf-MYND"/>
    <property type="match status" value="1"/>
</dbReference>
<gene>
    <name evidence="9" type="ORF">ILUMI_19603</name>
</gene>
<dbReference type="GO" id="GO:0008168">
    <property type="term" value="F:methyltransferase activity"/>
    <property type="evidence" value="ECO:0007669"/>
    <property type="project" value="UniProtKB-KW"/>
</dbReference>
<evidence type="ECO:0000256" key="6">
    <source>
        <dbReference type="ARBA" id="ARBA00022833"/>
    </source>
</evidence>
<evidence type="ECO:0000256" key="1">
    <source>
        <dbReference type="ARBA" id="ARBA00022603"/>
    </source>
</evidence>